<accession>A0A9D1QBY1</accession>
<feature type="compositionally biased region" description="Low complexity" evidence="1">
    <location>
        <begin position="12"/>
        <end position="23"/>
    </location>
</feature>
<organism evidence="2 3">
    <name type="scientific">Candidatus Faecalibacterium intestinigallinarum</name>
    <dbReference type="NCBI Taxonomy" id="2838581"/>
    <lineage>
        <taxon>Bacteria</taxon>
        <taxon>Bacillati</taxon>
        <taxon>Bacillota</taxon>
        <taxon>Clostridia</taxon>
        <taxon>Eubacteriales</taxon>
        <taxon>Oscillospiraceae</taxon>
        <taxon>Faecalibacterium</taxon>
    </lineage>
</organism>
<feature type="compositionally biased region" description="Polar residues" evidence="1">
    <location>
        <begin position="1"/>
        <end position="11"/>
    </location>
</feature>
<evidence type="ECO:0000313" key="2">
    <source>
        <dbReference type="EMBL" id="HIW09360.1"/>
    </source>
</evidence>
<feature type="region of interest" description="Disordered" evidence="1">
    <location>
        <begin position="1"/>
        <end position="65"/>
    </location>
</feature>
<dbReference type="EMBL" id="DXHQ01000095">
    <property type="protein sequence ID" value="HIW09360.1"/>
    <property type="molecule type" value="Genomic_DNA"/>
</dbReference>
<proteinExistence type="predicted"/>
<reference evidence="2" key="2">
    <citation type="submission" date="2021-04" db="EMBL/GenBank/DDBJ databases">
        <authorList>
            <person name="Gilroy R."/>
        </authorList>
    </citation>
    <scope>NUCLEOTIDE SEQUENCE</scope>
    <source>
        <strain evidence="2">ChiHcolR34-3080</strain>
    </source>
</reference>
<name>A0A9D1QBY1_9FIRM</name>
<comment type="caution">
    <text evidence="2">The sequence shown here is derived from an EMBL/GenBank/DDBJ whole genome shotgun (WGS) entry which is preliminary data.</text>
</comment>
<protein>
    <submittedName>
        <fullName evidence="2">Uncharacterized protein</fullName>
    </submittedName>
</protein>
<gene>
    <name evidence="2" type="ORF">H9890_08195</name>
</gene>
<sequence length="65" mass="7091">MENRSNNCKTQSNNRTASNSRSTHAANAANEHKHPNQYTKGADDEGAKNSKTIDSKNAKGSKNCR</sequence>
<evidence type="ECO:0000256" key="1">
    <source>
        <dbReference type="SAM" id="MobiDB-lite"/>
    </source>
</evidence>
<dbReference type="Proteomes" id="UP000823933">
    <property type="component" value="Unassembled WGS sequence"/>
</dbReference>
<evidence type="ECO:0000313" key="3">
    <source>
        <dbReference type="Proteomes" id="UP000823933"/>
    </source>
</evidence>
<feature type="compositionally biased region" description="Basic and acidic residues" evidence="1">
    <location>
        <begin position="41"/>
        <end position="57"/>
    </location>
</feature>
<reference evidence="2" key="1">
    <citation type="journal article" date="2021" name="PeerJ">
        <title>Extensive microbial diversity within the chicken gut microbiome revealed by metagenomics and culture.</title>
        <authorList>
            <person name="Gilroy R."/>
            <person name="Ravi A."/>
            <person name="Getino M."/>
            <person name="Pursley I."/>
            <person name="Horton D.L."/>
            <person name="Alikhan N.F."/>
            <person name="Baker D."/>
            <person name="Gharbi K."/>
            <person name="Hall N."/>
            <person name="Watson M."/>
            <person name="Adriaenssens E.M."/>
            <person name="Foster-Nyarko E."/>
            <person name="Jarju S."/>
            <person name="Secka A."/>
            <person name="Antonio M."/>
            <person name="Oren A."/>
            <person name="Chaudhuri R.R."/>
            <person name="La Ragione R."/>
            <person name="Hildebrand F."/>
            <person name="Pallen M.J."/>
        </authorList>
    </citation>
    <scope>NUCLEOTIDE SEQUENCE</scope>
    <source>
        <strain evidence="2">ChiHcolR34-3080</strain>
    </source>
</reference>
<dbReference type="AlphaFoldDB" id="A0A9D1QBY1"/>